<dbReference type="Proteomes" id="UP001054857">
    <property type="component" value="Unassembled WGS sequence"/>
</dbReference>
<gene>
    <name evidence="3" type="ORF">Agub_g14682</name>
</gene>
<dbReference type="AlphaFoldDB" id="A0AAD3E239"/>
<name>A0AAD3E239_9CHLO</name>
<keyword evidence="4" id="KW-1185">Reference proteome</keyword>
<evidence type="ECO:0000256" key="1">
    <source>
        <dbReference type="SAM" id="MobiDB-lite"/>
    </source>
</evidence>
<feature type="chain" id="PRO_5041987679" description="PI3K/PI4K catalytic domain-containing protein" evidence="2">
    <location>
        <begin position="27"/>
        <end position="455"/>
    </location>
</feature>
<evidence type="ECO:0000313" key="4">
    <source>
        <dbReference type="Proteomes" id="UP001054857"/>
    </source>
</evidence>
<dbReference type="EMBL" id="BMAR01000059">
    <property type="protein sequence ID" value="GFR52229.1"/>
    <property type="molecule type" value="Genomic_DNA"/>
</dbReference>
<reference evidence="3 4" key="1">
    <citation type="journal article" date="2021" name="Sci. Rep.">
        <title>Genome sequencing of the multicellular alga Astrephomene provides insights into convergent evolution of germ-soma differentiation.</title>
        <authorList>
            <person name="Yamashita S."/>
            <person name="Yamamoto K."/>
            <person name="Matsuzaki R."/>
            <person name="Suzuki S."/>
            <person name="Yamaguchi H."/>
            <person name="Hirooka S."/>
            <person name="Minakuchi Y."/>
            <person name="Miyagishima S."/>
            <person name="Kawachi M."/>
            <person name="Toyoda A."/>
            <person name="Nozaki H."/>
        </authorList>
    </citation>
    <scope>NUCLEOTIDE SEQUENCE [LARGE SCALE GENOMIC DNA]</scope>
    <source>
        <strain evidence="3 4">NIES-4017</strain>
    </source>
</reference>
<organism evidence="3 4">
    <name type="scientific">Astrephomene gubernaculifera</name>
    <dbReference type="NCBI Taxonomy" id="47775"/>
    <lineage>
        <taxon>Eukaryota</taxon>
        <taxon>Viridiplantae</taxon>
        <taxon>Chlorophyta</taxon>
        <taxon>core chlorophytes</taxon>
        <taxon>Chlorophyceae</taxon>
        <taxon>CS clade</taxon>
        <taxon>Chlamydomonadales</taxon>
        <taxon>Astrephomenaceae</taxon>
        <taxon>Astrephomene</taxon>
    </lineage>
</organism>
<evidence type="ECO:0000256" key="2">
    <source>
        <dbReference type="SAM" id="SignalP"/>
    </source>
</evidence>
<feature type="region of interest" description="Disordered" evidence="1">
    <location>
        <begin position="433"/>
        <end position="455"/>
    </location>
</feature>
<comment type="caution">
    <text evidence="3">The sequence shown here is derived from an EMBL/GenBank/DDBJ whole genome shotgun (WGS) entry which is preliminary data.</text>
</comment>
<sequence length="455" mass="51255">MDLKPTGMLFLYAALWALLALKGAVAQDAIPHVDECALCFHCSVDATPAPVLDSDLVVENFQPKNVNQKQKLPMCQQCRGCTTHLQLLGHSGQKKLFHTWFRDEAGASPSWLFVAPTNKTAARKAVVKVACIPVGKHARDKHAVCHADTALKYARIYLAIEKIAEECGFTDIIPKIWVDWVHAVIPEVGYHIRWLGLWMEMVEGISLENLVRLGNPMMHPTDLLDILHNQVNHTQTVHAAIFDLLTSQNDRHAQNLFINGDGSIRLIDNERAFYENRLLAADSLLLPSTKKYTINVMENAWIHKFANWGDKVPQSWANVALLFDYRCYVQGGVLGKNWPPQVSQCLAHISSLDPPAVQRHYGLPAPHMAEALWNRSKAMQEHGFEYALTQGYPRNPNPWRYKLTPPCCRIKHTDTYRCAHEWQPDTAIPYGDPITGGPWRHARPDPGSYEGGSVF</sequence>
<evidence type="ECO:0008006" key="5">
    <source>
        <dbReference type="Google" id="ProtNLM"/>
    </source>
</evidence>
<proteinExistence type="predicted"/>
<keyword evidence="2" id="KW-0732">Signal</keyword>
<evidence type="ECO:0000313" key="3">
    <source>
        <dbReference type="EMBL" id="GFR52229.1"/>
    </source>
</evidence>
<accession>A0AAD3E239</accession>
<protein>
    <recommendedName>
        <fullName evidence="5">PI3K/PI4K catalytic domain-containing protein</fullName>
    </recommendedName>
</protein>
<feature type="signal peptide" evidence="2">
    <location>
        <begin position="1"/>
        <end position="26"/>
    </location>
</feature>